<keyword evidence="7" id="KW-0677">Repeat</keyword>
<evidence type="ECO:0000256" key="1">
    <source>
        <dbReference type="ARBA" id="ARBA00004236"/>
    </source>
</evidence>
<feature type="non-terminal residue" evidence="12">
    <location>
        <position position="1"/>
    </location>
</feature>
<dbReference type="GO" id="GO:0001965">
    <property type="term" value="F:G-protein alpha-subunit binding"/>
    <property type="evidence" value="ECO:0007669"/>
    <property type="project" value="TreeGrafter"/>
</dbReference>
<feature type="repeat" description="TPR" evidence="10">
    <location>
        <begin position="59"/>
        <end position="92"/>
    </location>
</feature>
<keyword evidence="9" id="KW-0472">Membrane</keyword>
<protein>
    <submittedName>
        <fullName evidence="12">Uncharacterized protein</fullName>
    </submittedName>
</protein>
<reference evidence="12" key="1">
    <citation type="submission" date="2023-06" db="EMBL/GenBank/DDBJ databases">
        <authorList>
            <person name="Delattre M."/>
        </authorList>
    </citation>
    <scope>NUCLEOTIDE SEQUENCE</scope>
    <source>
        <strain evidence="12">AF72</strain>
    </source>
</reference>
<dbReference type="Gene3D" id="1.25.40.10">
    <property type="entry name" value="Tetratricopeptide repeat domain"/>
    <property type="match status" value="1"/>
</dbReference>
<dbReference type="PANTHER" id="PTHR45954">
    <property type="entry name" value="LD33695P"/>
    <property type="match status" value="1"/>
</dbReference>
<comment type="subcellular location">
    <subcellularLocation>
        <location evidence="1">Cell membrane</location>
    </subcellularLocation>
    <subcellularLocation>
        <location evidence="2">Cytoplasm</location>
    </subcellularLocation>
</comment>
<keyword evidence="4" id="KW-1003">Cell membrane</keyword>
<keyword evidence="8 10" id="KW-0802">TPR repeat</keyword>
<evidence type="ECO:0000256" key="3">
    <source>
        <dbReference type="ARBA" id="ARBA00006600"/>
    </source>
</evidence>
<dbReference type="SMART" id="SM00028">
    <property type="entry name" value="TPR"/>
    <property type="match status" value="2"/>
</dbReference>
<sequence>MALVIARESEFGQDLDGIGSLIGDLAECQFLLSNFDGSKKLYEERLAIADSLRDKPAQRRTNGSLGNIYLATGQPKEAIKCYRQALSIATELDDHRAMALHYMSMSDAFIEDNEYDDVILSESLRSVYLHGSEPSLYSACGASDTTRLDTPSALSNDQSVSNANKPRLIQRGNDDDFFAMLEKMGNRLDDQRAEMPLPVTGRASTISAVSISSDRSPSTSKSRFSLLKRVKSSMITPKFTSTPLKKKSKIPFMRSTKSLKSLTKFGGNIDGSNLWPAIDEDVAEAEEEKPQQNKKTPLPPPRKSRLPPPPALLAEAIENKENSTTTGPSESNRNKFRKGGSPDSEEYEPRPSTSRVEPDSLDDYHLLYDEFVLGPRRIRPLPGGRRLGPSFTIKGPACIIEKGAPIAALQVSSPAPSTFGRRKRDVDSDGQIPEICTSSQLIVPLVVGEQQ</sequence>
<evidence type="ECO:0000313" key="12">
    <source>
        <dbReference type="EMBL" id="CAJ0577764.1"/>
    </source>
</evidence>
<evidence type="ECO:0000313" key="13">
    <source>
        <dbReference type="Proteomes" id="UP001177023"/>
    </source>
</evidence>
<proteinExistence type="inferred from homology"/>
<keyword evidence="6" id="KW-0597">Phosphoprotein</keyword>
<dbReference type="EMBL" id="CATQJA010002651">
    <property type="protein sequence ID" value="CAJ0577764.1"/>
    <property type="molecule type" value="Genomic_DNA"/>
</dbReference>
<evidence type="ECO:0000256" key="7">
    <source>
        <dbReference type="ARBA" id="ARBA00022737"/>
    </source>
</evidence>
<keyword evidence="13" id="KW-1185">Reference proteome</keyword>
<dbReference type="SMART" id="SM00390">
    <property type="entry name" value="GoLoco"/>
    <property type="match status" value="1"/>
</dbReference>
<dbReference type="PANTHER" id="PTHR45954:SF1">
    <property type="entry name" value="LD33695P"/>
    <property type="match status" value="1"/>
</dbReference>
<evidence type="ECO:0000256" key="5">
    <source>
        <dbReference type="ARBA" id="ARBA00022490"/>
    </source>
</evidence>
<feature type="compositionally biased region" description="Pro residues" evidence="11">
    <location>
        <begin position="297"/>
        <end position="311"/>
    </location>
</feature>
<evidence type="ECO:0000256" key="6">
    <source>
        <dbReference type="ARBA" id="ARBA00022553"/>
    </source>
</evidence>
<feature type="region of interest" description="Disordered" evidence="11">
    <location>
        <begin position="283"/>
        <end position="361"/>
    </location>
</feature>
<comment type="similarity">
    <text evidence="3">Belongs to the GPSM family.</text>
</comment>
<feature type="region of interest" description="Disordered" evidence="11">
    <location>
        <begin position="148"/>
        <end position="167"/>
    </location>
</feature>
<evidence type="ECO:0000256" key="11">
    <source>
        <dbReference type="SAM" id="MobiDB-lite"/>
    </source>
</evidence>
<feature type="compositionally biased region" description="Polar residues" evidence="11">
    <location>
        <begin position="322"/>
        <end position="331"/>
    </location>
</feature>
<dbReference type="PROSITE" id="PS50005">
    <property type="entry name" value="TPR"/>
    <property type="match status" value="1"/>
</dbReference>
<dbReference type="Proteomes" id="UP001177023">
    <property type="component" value="Unassembled WGS sequence"/>
</dbReference>
<dbReference type="Pfam" id="PF13424">
    <property type="entry name" value="TPR_12"/>
    <property type="match status" value="1"/>
</dbReference>
<evidence type="ECO:0000256" key="10">
    <source>
        <dbReference type="PROSITE-ProRule" id="PRU00339"/>
    </source>
</evidence>
<dbReference type="AlphaFoldDB" id="A0AA36D0L7"/>
<dbReference type="PROSITE" id="PS50877">
    <property type="entry name" value="GOLOCO"/>
    <property type="match status" value="1"/>
</dbReference>
<organism evidence="12 13">
    <name type="scientific">Mesorhabditis spiculigera</name>
    <dbReference type="NCBI Taxonomy" id="96644"/>
    <lineage>
        <taxon>Eukaryota</taxon>
        <taxon>Metazoa</taxon>
        <taxon>Ecdysozoa</taxon>
        <taxon>Nematoda</taxon>
        <taxon>Chromadorea</taxon>
        <taxon>Rhabditida</taxon>
        <taxon>Rhabditina</taxon>
        <taxon>Rhabditomorpha</taxon>
        <taxon>Rhabditoidea</taxon>
        <taxon>Rhabditidae</taxon>
        <taxon>Mesorhabditinae</taxon>
        <taxon>Mesorhabditis</taxon>
    </lineage>
</organism>
<name>A0AA36D0L7_9BILA</name>
<evidence type="ECO:0000256" key="9">
    <source>
        <dbReference type="ARBA" id="ARBA00023136"/>
    </source>
</evidence>
<dbReference type="InterPro" id="IPR003109">
    <property type="entry name" value="GoLoco_motif"/>
</dbReference>
<evidence type="ECO:0000256" key="2">
    <source>
        <dbReference type="ARBA" id="ARBA00004496"/>
    </source>
</evidence>
<dbReference type="GO" id="GO:0005092">
    <property type="term" value="F:GDP-dissociation inhibitor activity"/>
    <property type="evidence" value="ECO:0007669"/>
    <property type="project" value="TreeGrafter"/>
</dbReference>
<dbReference type="InterPro" id="IPR011990">
    <property type="entry name" value="TPR-like_helical_dom_sf"/>
</dbReference>
<dbReference type="GO" id="GO:0005886">
    <property type="term" value="C:plasma membrane"/>
    <property type="evidence" value="ECO:0007669"/>
    <property type="project" value="UniProtKB-SubCell"/>
</dbReference>
<feature type="compositionally biased region" description="Polar residues" evidence="11">
    <location>
        <begin position="148"/>
        <end position="164"/>
    </location>
</feature>
<gene>
    <name evidence="12" type="ORF">MSPICULIGERA_LOCUS16031</name>
</gene>
<evidence type="ECO:0000256" key="8">
    <source>
        <dbReference type="ARBA" id="ARBA00022803"/>
    </source>
</evidence>
<evidence type="ECO:0000256" key="4">
    <source>
        <dbReference type="ARBA" id="ARBA00022475"/>
    </source>
</evidence>
<comment type="caution">
    <text evidence="12">The sequence shown here is derived from an EMBL/GenBank/DDBJ whole genome shotgun (WGS) entry which is preliminary data.</text>
</comment>
<dbReference type="InterPro" id="IPR019734">
    <property type="entry name" value="TPR_rpt"/>
</dbReference>
<accession>A0AA36D0L7</accession>
<dbReference type="GO" id="GO:0005938">
    <property type="term" value="C:cell cortex"/>
    <property type="evidence" value="ECO:0007669"/>
    <property type="project" value="TreeGrafter"/>
</dbReference>
<dbReference type="GO" id="GO:0000132">
    <property type="term" value="P:establishment of mitotic spindle orientation"/>
    <property type="evidence" value="ECO:0007669"/>
    <property type="project" value="TreeGrafter"/>
</dbReference>
<dbReference type="SUPFAM" id="SSF48452">
    <property type="entry name" value="TPR-like"/>
    <property type="match status" value="1"/>
</dbReference>
<keyword evidence="5" id="KW-0963">Cytoplasm</keyword>
<dbReference type="InterPro" id="IPR052386">
    <property type="entry name" value="GPSM"/>
</dbReference>